<reference evidence="1 2" key="2">
    <citation type="journal article" date="2022" name="Mol. Ecol. Resour.">
        <title>The genomes of chicory, endive, great burdock and yacon provide insights into Asteraceae paleo-polyploidization history and plant inulin production.</title>
        <authorList>
            <person name="Fan W."/>
            <person name="Wang S."/>
            <person name="Wang H."/>
            <person name="Wang A."/>
            <person name="Jiang F."/>
            <person name="Liu H."/>
            <person name="Zhao H."/>
            <person name="Xu D."/>
            <person name="Zhang Y."/>
        </authorList>
    </citation>
    <scope>NUCLEOTIDE SEQUENCE [LARGE SCALE GENOMIC DNA]</scope>
    <source>
        <strain evidence="2">cv. Yunnan</strain>
        <tissue evidence="1">Leaves</tissue>
    </source>
</reference>
<name>A0ACB9CBD0_9ASTR</name>
<accession>A0ACB9CBD0</accession>
<keyword evidence="2" id="KW-1185">Reference proteome</keyword>
<comment type="caution">
    <text evidence="1">The sequence shown here is derived from an EMBL/GenBank/DDBJ whole genome shotgun (WGS) entry which is preliminary data.</text>
</comment>
<protein>
    <submittedName>
        <fullName evidence="1">Uncharacterized protein</fullName>
    </submittedName>
</protein>
<dbReference type="Proteomes" id="UP001056120">
    <property type="component" value="Linkage Group LG21"/>
</dbReference>
<dbReference type="EMBL" id="CM042038">
    <property type="protein sequence ID" value="KAI3731611.1"/>
    <property type="molecule type" value="Genomic_DNA"/>
</dbReference>
<gene>
    <name evidence="1" type="ORF">L1987_62800</name>
</gene>
<organism evidence="1 2">
    <name type="scientific">Smallanthus sonchifolius</name>
    <dbReference type="NCBI Taxonomy" id="185202"/>
    <lineage>
        <taxon>Eukaryota</taxon>
        <taxon>Viridiplantae</taxon>
        <taxon>Streptophyta</taxon>
        <taxon>Embryophyta</taxon>
        <taxon>Tracheophyta</taxon>
        <taxon>Spermatophyta</taxon>
        <taxon>Magnoliopsida</taxon>
        <taxon>eudicotyledons</taxon>
        <taxon>Gunneridae</taxon>
        <taxon>Pentapetalae</taxon>
        <taxon>asterids</taxon>
        <taxon>campanulids</taxon>
        <taxon>Asterales</taxon>
        <taxon>Asteraceae</taxon>
        <taxon>Asteroideae</taxon>
        <taxon>Heliantheae alliance</taxon>
        <taxon>Millerieae</taxon>
        <taxon>Smallanthus</taxon>
    </lineage>
</organism>
<sequence>MTLFHLPPKASDAQTRRLIRLYFHLPLFFFDSIEAELLQSLTFPDSSIRRKMSYCGMQQRNSIGSSCDEMRNAVSVAFDRGEPMVCPKPRRLSLFNTPTNEPVRPLRWHMCYQPEPYESKAGLELLEIIFEKSVALSSPYFSGSPPSRVSNPLTQDSRFTDGKASLISGRSTIPIPIPASGMSSLSSSSSGNKVGPVGGNFGSKPAVRIEGFDCIPTLA</sequence>
<evidence type="ECO:0000313" key="1">
    <source>
        <dbReference type="EMBL" id="KAI3731611.1"/>
    </source>
</evidence>
<reference evidence="2" key="1">
    <citation type="journal article" date="2022" name="Mol. Ecol. Resour.">
        <title>The genomes of chicory, endive, great burdock and yacon provide insights into Asteraceae palaeo-polyploidization history and plant inulin production.</title>
        <authorList>
            <person name="Fan W."/>
            <person name="Wang S."/>
            <person name="Wang H."/>
            <person name="Wang A."/>
            <person name="Jiang F."/>
            <person name="Liu H."/>
            <person name="Zhao H."/>
            <person name="Xu D."/>
            <person name="Zhang Y."/>
        </authorList>
    </citation>
    <scope>NUCLEOTIDE SEQUENCE [LARGE SCALE GENOMIC DNA]</scope>
    <source>
        <strain evidence="2">cv. Yunnan</strain>
    </source>
</reference>
<evidence type="ECO:0000313" key="2">
    <source>
        <dbReference type="Proteomes" id="UP001056120"/>
    </source>
</evidence>
<proteinExistence type="predicted"/>